<accession>A0A2K9ERM2</accession>
<gene>
    <name evidence="2" type="ORF">HVS_11440</name>
</gene>
<organism evidence="2 3">
    <name type="scientific">Acetivibrio saccincola</name>
    <dbReference type="NCBI Taxonomy" id="1677857"/>
    <lineage>
        <taxon>Bacteria</taxon>
        <taxon>Bacillati</taxon>
        <taxon>Bacillota</taxon>
        <taxon>Clostridia</taxon>
        <taxon>Eubacteriales</taxon>
        <taxon>Oscillospiraceae</taxon>
        <taxon>Acetivibrio</taxon>
    </lineage>
</organism>
<dbReference type="EMBL" id="CP025197">
    <property type="protein sequence ID" value="AUG58180.1"/>
    <property type="molecule type" value="Genomic_DNA"/>
</dbReference>
<dbReference type="Proteomes" id="UP000233534">
    <property type="component" value="Chromosome"/>
</dbReference>
<evidence type="ECO:0000313" key="3">
    <source>
        <dbReference type="Proteomes" id="UP000233534"/>
    </source>
</evidence>
<sequence>MECKVDSYIIQEYLEKTIAPLEKVFFEEHLKKCKKCRLELTHLKLLFFEMENLKETEDIPKDVEYVRKDILDEIFKDSFEGFKIREFIKNQKEMVSLSTNFTNFLPGKKLVKKGFEKANICIKSASKKGVKFGLRYGLKLIQERI</sequence>
<reference evidence="2 3" key="1">
    <citation type="submission" date="2017-12" db="EMBL/GenBank/DDBJ databases">
        <title>Complete genome sequence of Herbivorax saccincola GGR1, a novel Cellulosome-producing hydrolytic bacterium in a thermophilic biogas plant, established by Illumina and Nanopore MinION sequencing.</title>
        <authorList>
            <person name="Pechtl A."/>
            <person name="Ruckert C."/>
            <person name="Koeck D.E."/>
            <person name="Maus I."/>
            <person name="Winkler A."/>
            <person name="Kalinowski J."/>
            <person name="Puhler A."/>
            <person name="Schwarz W.W."/>
            <person name="Zverlov V.V."/>
            <person name="Schluter A."/>
            <person name="Liebl W."/>
        </authorList>
    </citation>
    <scope>NUCLEOTIDE SEQUENCE [LARGE SCALE GENOMIC DNA]</scope>
    <source>
        <strain evidence="3">SR1</strain>
    </source>
</reference>
<dbReference type="AlphaFoldDB" id="A0A2K9ERM2"/>
<name>A0A2K9ERM2_9FIRM</name>
<dbReference type="Pfam" id="PF13490">
    <property type="entry name" value="zf-HC2"/>
    <property type="match status" value="1"/>
</dbReference>
<dbReference type="RefSeq" id="WP_101302423.1">
    <property type="nucleotide sequence ID" value="NZ_CP025197.1"/>
</dbReference>
<dbReference type="InterPro" id="IPR027383">
    <property type="entry name" value="Znf_put"/>
</dbReference>
<protein>
    <recommendedName>
        <fullName evidence="1">Putative zinc-finger domain-containing protein</fullName>
    </recommendedName>
</protein>
<feature type="domain" description="Putative zinc-finger" evidence="1">
    <location>
        <begin position="10"/>
        <end position="37"/>
    </location>
</feature>
<keyword evidence="3" id="KW-1185">Reference proteome</keyword>
<dbReference type="KEGG" id="hsc:HVS_11440"/>
<evidence type="ECO:0000313" key="2">
    <source>
        <dbReference type="EMBL" id="AUG58180.1"/>
    </source>
</evidence>
<evidence type="ECO:0000259" key="1">
    <source>
        <dbReference type="Pfam" id="PF13490"/>
    </source>
</evidence>
<proteinExistence type="predicted"/>